<dbReference type="InterPro" id="IPR044977">
    <property type="entry name" value="RLT1-3"/>
</dbReference>
<dbReference type="GO" id="GO:0005634">
    <property type="term" value="C:nucleus"/>
    <property type="evidence" value="ECO:0007669"/>
    <property type="project" value="UniProtKB-SubCell"/>
</dbReference>
<protein>
    <submittedName>
        <fullName evidence="11">Homeobox-DDT domain protein RLT2</fullName>
    </submittedName>
</protein>
<dbReference type="Pfam" id="PF00046">
    <property type="entry name" value="Homeodomain"/>
    <property type="match status" value="1"/>
</dbReference>
<comment type="subcellular location">
    <subcellularLocation>
        <location evidence="1 4 5">Nucleus</location>
    </subcellularLocation>
</comment>
<evidence type="ECO:0000259" key="10">
    <source>
        <dbReference type="PROSITE" id="PS51913"/>
    </source>
</evidence>
<feature type="compositionally biased region" description="Basic residues" evidence="7">
    <location>
        <begin position="1524"/>
        <end position="1541"/>
    </location>
</feature>
<dbReference type="SMART" id="SM00389">
    <property type="entry name" value="HOX"/>
    <property type="match status" value="1"/>
</dbReference>
<dbReference type="PROSITE" id="PS51913">
    <property type="entry name" value="HTH_HARE"/>
    <property type="match status" value="1"/>
</dbReference>
<evidence type="ECO:0000256" key="5">
    <source>
        <dbReference type="RuleBase" id="RU000682"/>
    </source>
</evidence>
<dbReference type="PROSITE" id="PS50827">
    <property type="entry name" value="DDT"/>
    <property type="match status" value="1"/>
</dbReference>
<dbReference type="Pfam" id="PF05066">
    <property type="entry name" value="HARE-HTH"/>
    <property type="match status" value="1"/>
</dbReference>
<feature type="compositionally biased region" description="Basic residues" evidence="7">
    <location>
        <begin position="1481"/>
        <end position="1495"/>
    </location>
</feature>
<dbReference type="Gene3D" id="1.10.10.60">
    <property type="entry name" value="Homeodomain-like"/>
    <property type="match status" value="1"/>
</dbReference>
<dbReference type="PANTHER" id="PTHR36968:SF5">
    <property type="entry name" value="HOMEOBOX-DDT DOMAIN PROTEIN RLT2"/>
    <property type="match status" value="1"/>
</dbReference>
<evidence type="ECO:0000256" key="1">
    <source>
        <dbReference type="ARBA" id="ARBA00004123"/>
    </source>
</evidence>
<dbReference type="PROSITE" id="PS50071">
    <property type="entry name" value="HOMEOBOX_2"/>
    <property type="match status" value="1"/>
</dbReference>
<feature type="domain" description="Homeobox" evidence="8">
    <location>
        <begin position="17"/>
        <end position="77"/>
    </location>
</feature>
<dbReference type="InterPro" id="IPR001356">
    <property type="entry name" value="HD"/>
</dbReference>
<dbReference type="InterPro" id="IPR028942">
    <property type="entry name" value="WHIM1_dom"/>
</dbReference>
<dbReference type="Pfam" id="PF15612">
    <property type="entry name" value="WHIM1"/>
    <property type="match status" value="1"/>
</dbReference>
<dbReference type="SUPFAM" id="SSF46689">
    <property type="entry name" value="Homeodomain-like"/>
    <property type="match status" value="1"/>
</dbReference>
<dbReference type="GO" id="GO:0003677">
    <property type="term" value="F:DNA binding"/>
    <property type="evidence" value="ECO:0007669"/>
    <property type="project" value="UniProtKB-UniRule"/>
</dbReference>
<evidence type="ECO:0000256" key="3">
    <source>
        <dbReference type="ARBA" id="ARBA00023242"/>
    </source>
</evidence>
<keyword evidence="4 5" id="KW-0238">DNA-binding</keyword>
<dbReference type="EMBL" id="JBANAX010000638">
    <property type="protein sequence ID" value="KAL1199611.1"/>
    <property type="molecule type" value="Genomic_DNA"/>
</dbReference>
<evidence type="ECO:0000256" key="4">
    <source>
        <dbReference type="PROSITE-ProRule" id="PRU00108"/>
    </source>
</evidence>
<feature type="DNA-binding region" description="Homeobox" evidence="4">
    <location>
        <begin position="19"/>
        <end position="78"/>
    </location>
</feature>
<name>A0ABD1A0J2_CARAN</name>
<feature type="region of interest" description="Disordered" evidence="7">
    <location>
        <begin position="1"/>
        <end position="25"/>
    </location>
</feature>
<feature type="region of interest" description="Disordered" evidence="7">
    <location>
        <begin position="322"/>
        <end position="341"/>
    </location>
</feature>
<evidence type="ECO:0000256" key="6">
    <source>
        <dbReference type="SAM" id="Coils"/>
    </source>
</evidence>
<dbReference type="InterPro" id="IPR007759">
    <property type="entry name" value="Asxl_HARE-HTH"/>
</dbReference>
<feature type="coiled-coil region" evidence="6">
    <location>
        <begin position="351"/>
        <end position="455"/>
    </location>
</feature>
<keyword evidence="6" id="KW-0175">Coiled coil</keyword>
<keyword evidence="2" id="KW-0804">Transcription</keyword>
<evidence type="ECO:0000259" key="8">
    <source>
        <dbReference type="PROSITE" id="PS50071"/>
    </source>
</evidence>
<dbReference type="InterPro" id="IPR028941">
    <property type="entry name" value="WHIM2_dom"/>
</dbReference>
<evidence type="ECO:0000313" key="12">
    <source>
        <dbReference type="Proteomes" id="UP001558713"/>
    </source>
</evidence>
<dbReference type="CDD" id="cd00086">
    <property type="entry name" value="homeodomain"/>
    <property type="match status" value="1"/>
</dbReference>
<feature type="compositionally biased region" description="Acidic residues" evidence="7">
    <location>
        <begin position="1654"/>
        <end position="1669"/>
    </location>
</feature>
<evidence type="ECO:0000259" key="9">
    <source>
        <dbReference type="PROSITE" id="PS50827"/>
    </source>
</evidence>
<dbReference type="PANTHER" id="PTHR36968">
    <property type="entry name" value="HOMEOBOX-DDT DOMAIN PROTEIN RLT2"/>
    <property type="match status" value="1"/>
</dbReference>
<feature type="region of interest" description="Disordered" evidence="7">
    <location>
        <begin position="808"/>
        <end position="835"/>
    </location>
</feature>
<proteinExistence type="predicted"/>
<evidence type="ECO:0000256" key="2">
    <source>
        <dbReference type="ARBA" id="ARBA00023163"/>
    </source>
</evidence>
<dbReference type="InterPro" id="IPR009057">
    <property type="entry name" value="Homeodomain-like_sf"/>
</dbReference>
<feature type="compositionally biased region" description="Acidic residues" evidence="7">
    <location>
        <begin position="1636"/>
        <end position="1646"/>
    </location>
</feature>
<reference evidence="11 12" key="1">
    <citation type="submission" date="2024-04" db="EMBL/GenBank/DDBJ databases">
        <title>Genome assembly C_amara_ONT_v2.</title>
        <authorList>
            <person name="Yant L."/>
            <person name="Moore C."/>
            <person name="Slenker M."/>
        </authorList>
    </citation>
    <scope>NUCLEOTIDE SEQUENCE [LARGE SCALE GENOMIC DNA]</scope>
    <source>
        <tissue evidence="11">Leaf</tissue>
    </source>
</reference>
<keyword evidence="12" id="KW-1185">Reference proteome</keyword>
<feature type="domain" description="HTH HARE-type" evidence="10">
    <location>
        <begin position="708"/>
        <end position="777"/>
    </location>
</feature>
<feature type="domain" description="DDT" evidence="9">
    <location>
        <begin position="526"/>
        <end position="585"/>
    </location>
</feature>
<organism evidence="11 12">
    <name type="scientific">Cardamine amara subsp. amara</name>
    <dbReference type="NCBI Taxonomy" id="228776"/>
    <lineage>
        <taxon>Eukaryota</taxon>
        <taxon>Viridiplantae</taxon>
        <taxon>Streptophyta</taxon>
        <taxon>Embryophyta</taxon>
        <taxon>Tracheophyta</taxon>
        <taxon>Spermatophyta</taxon>
        <taxon>Magnoliopsida</taxon>
        <taxon>eudicotyledons</taxon>
        <taxon>Gunneridae</taxon>
        <taxon>Pentapetalae</taxon>
        <taxon>rosids</taxon>
        <taxon>malvids</taxon>
        <taxon>Brassicales</taxon>
        <taxon>Brassicaceae</taxon>
        <taxon>Cardamineae</taxon>
        <taxon>Cardamine</taxon>
    </lineage>
</organism>
<feature type="compositionally biased region" description="Acidic residues" evidence="7">
    <location>
        <begin position="1570"/>
        <end position="1587"/>
    </location>
</feature>
<feature type="compositionally biased region" description="Acidic residues" evidence="7">
    <location>
        <begin position="808"/>
        <end position="828"/>
    </location>
</feature>
<feature type="compositionally biased region" description="Polar residues" evidence="7">
    <location>
        <begin position="1458"/>
        <end position="1467"/>
    </location>
</feature>
<dbReference type="InterPro" id="IPR018501">
    <property type="entry name" value="DDT_dom"/>
</dbReference>
<gene>
    <name evidence="11" type="ORF">V5N11_019376</name>
</gene>
<keyword evidence="4 5" id="KW-0371">Homeobox</keyword>
<dbReference type="Pfam" id="PF15613">
    <property type="entry name" value="WSD"/>
    <property type="match status" value="1"/>
</dbReference>
<dbReference type="SMART" id="SM00571">
    <property type="entry name" value="DDT"/>
    <property type="match status" value="1"/>
</dbReference>
<comment type="caution">
    <text evidence="11">The sequence shown here is derived from an EMBL/GenBank/DDBJ whole genome shotgun (WGS) entry which is preliminary data.</text>
</comment>
<sequence>MEVGSEAEKNKTTPEGVESKSKRKMKTAAQLEVLENTYSAEPYPSEAIRADLSVKLNLSDRQLQMWFCHRRLKDRKSTTPSKRQRKESTLTPVESLKPLVNAGDLVAGNELGSRRAARGSGGGGGVTIVRRFNEPSPAEVRAIGYVETQLGERLRDDGPILGMEFDPLPPGAFGTPIETPSHRKATRQAFETNLYVRSDVKPIKDSVSVRPIREYQFIPELPSSRTDHSERVSPSHHYGVPIDVSVMRASSVVSVGHRDDYKVSPQIPNLNLATHQGKPGHVYSPNLGEYGSPYQKSYMDTVAHGNLTDHPIHEDPFVQSEREVGNEDDEDDPLQLEQKRKNEELRISREVEAHEKRIRRELEKQDMLRRKREEQIRKEMERQDRERRKEEERLLRERQREEERYLKEQMRELQRREKFLKKETMRAEKMRQKEEMRKEKEVARLKAANERAIARKIAKESMELIEDERLELMEVAALAKGLPSMLALDFETLQNLDEYRENQTLFPPASVKLKKPFAVKPWNGSDEKIANLLMVWRFLITFADVLGLWPFTLDEFAQAFHDYDPRLMGEIHIVLLKTIIKDIEGVVRTISIGFGANQNATANPGGGHPHVVEGAYAWGFDIRNWGRNLNVFTWPEILRQLALSAGLGPKLKKRNIKTVSVHDDNEANESENVIFNLRKGVAAENAFAKMQERGLSNPRRSRHRLTPGTVKFAAFHVLSLEGEKGLTILEVAEKIQKSGLRDLTTSRTPEASVAAALSRDTKLFERVAPSTYCVRATYRKDAGDAETIFAEARERIRVFKSGVIDVEDVDDAERDEDSESDVGDDPEVDLNPKKEDPNALEIENLIDVKPVLENGKLDTVTMKTEPGMPLAPSLPEDMKDEKRDDILADQSVEDAVTNDEDSACFDQSKLGEQWVQGLVEGDYSNLSVEERLNALVALIGIAIEGNTIRITLEERLEVASALKKQMWGEVQLDKRWKEESLIRANFLSYPSAKSGLSIATPPSGNQEIPSVDVTPISSQEPLSLPQIDVNNAIAGPSLQLQENVSGMENLQYQQQQGYTADRERLRAELKAYVGYKAEELYVYRSLPLGLDRRRNRYWQFSASASRNDPGCGRIFVELQDGRWRLIDSEEGFDYLVKSLDVRGVRESHLHFMLLKVEASFKDAVRRNMETNPGLCSVSASLDSDTAEISTTFKIELGDNNVTEQYSVLQRFKSFEKWMWDNMLHPDVLSAFKYGAKKSSPLFRICRTCAELHFVADICCPSCGQMHGGSDVDDFCLAEQVAQLGFNSKGDAGFILSGSNSSPLRIRLLKIQLALVEASLPPEGLEAFWTENHRKSWGLKLLSSSSPEELHQVLTMLEAALKRDFLSSNFETTCELLGLPEEALVSDFTCAVKILPWIPKTAGGVALRLFEFDSSIVYTPDQKNDPQKDKESEDFVDLETNFLRNVQEKDVMETPMQVPYTQEENWTDPSLVGVSSSGRGGRPPRGRGRPRSRGKKPAVSGKPPRGAANSNGETMLKPRAQPRSAGRKNGRRSGTRSQRRPTKGTLGISNEVVTGRRGKAVIVTAKTALPDTDEDWIETPELQDDDGEASSSGRSFQYKDDYDDVMAPIDDFDGGGGGGGESSKLVGRGEFSLHSDDEYEEEDEEEDMNTKMDVNADEDEDEDYVNEDSDGREQPVINIEAARKRFAFEDPDLTSSSSSDFQ</sequence>
<evidence type="ECO:0000313" key="11">
    <source>
        <dbReference type="EMBL" id="KAL1199611.1"/>
    </source>
</evidence>
<dbReference type="Proteomes" id="UP001558713">
    <property type="component" value="Unassembled WGS sequence"/>
</dbReference>
<keyword evidence="3 4" id="KW-0539">Nucleus</keyword>
<evidence type="ECO:0000256" key="7">
    <source>
        <dbReference type="SAM" id="MobiDB-lite"/>
    </source>
</evidence>
<feature type="compositionally biased region" description="Basic and acidic residues" evidence="7">
    <location>
        <begin position="1"/>
        <end position="20"/>
    </location>
</feature>
<accession>A0ABD1A0J2</accession>
<feature type="region of interest" description="Disordered" evidence="7">
    <location>
        <begin position="1458"/>
        <end position="1675"/>
    </location>
</feature>
<dbReference type="Pfam" id="PF02791">
    <property type="entry name" value="DDT"/>
    <property type="match status" value="1"/>
</dbReference>